<dbReference type="InterPro" id="IPR003918">
    <property type="entry name" value="NADH_UbQ_OxRdtase"/>
</dbReference>
<dbReference type="GO" id="GO:0008137">
    <property type="term" value="F:NADH dehydrogenase (ubiquinone) activity"/>
    <property type="evidence" value="ECO:0007669"/>
    <property type="project" value="UniProtKB-UniRule"/>
</dbReference>
<name>A0A0R6C591_PHRHR</name>
<evidence type="ECO:0000256" key="3">
    <source>
        <dbReference type="ARBA" id="ARBA00009025"/>
    </source>
</evidence>
<dbReference type="InterPro" id="IPR001750">
    <property type="entry name" value="ND/Mrp_TM"/>
</dbReference>
<evidence type="ECO:0000256" key="5">
    <source>
        <dbReference type="ARBA" id="ARBA00021006"/>
    </source>
</evidence>
<feature type="transmembrane region" description="Helical" evidence="17">
    <location>
        <begin position="46"/>
        <end position="71"/>
    </location>
</feature>
<dbReference type="Pfam" id="PF01059">
    <property type="entry name" value="Oxidored_q5_N"/>
    <property type="match status" value="1"/>
</dbReference>
<feature type="transmembrane region" description="Helical" evidence="17">
    <location>
        <begin position="369"/>
        <end position="398"/>
    </location>
</feature>
<feature type="transmembrane region" description="Helical" evidence="17">
    <location>
        <begin position="7"/>
        <end position="40"/>
    </location>
</feature>
<feature type="domain" description="NADH:ubiquinone oxidoreductase chain 4 N-terminal" evidence="19">
    <location>
        <begin position="1"/>
        <end position="101"/>
    </location>
</feature>
<dbReference type="GO" id="GO:0048039">
    <property type="term" value="F:ubiquinone binding"/>
    <property type="evidence" value="ECO:0007669"/>
    <property type="project" value="TreeGrafter"/>
</dbReference>
<keyword evidence="9" id="KW-1278">Translocase</keyword>
<dbReference type="GO" id="GO:0031966">
    <property type="term" value="C:mitochondrial membrane"/>
    <property type="evidence" value="ECO:0007669"/>
    <property type="project" value="UniProtKB-SubCell"/>
</dbReference>
<keyword evidence="8 17" id="KW-0812">Transmembrane</keyword>
<dbReference type="PANTHER" id="PTHR43507:SF20">
    <property type="entry name" value="NADH-UBIQUINONE OXIDOREDUCTASE CHAIN 4"/>
    <property type="match status" value="1"/>
</dbReference>
<feature type="transmembrane region" description="Helical" evidence="17">
    <location>
        <begin position="207"/>
        <end position="227"/>
    </location>
</feature>
<evidence type="ECO:0000259" key="19">
    <source>
        <dbReference type="Pfam" id="PF01059"/>
    </source>
</evidence>
<keyword evidence="7 17" id="KW-0679">Respiratory chain</keyword>
<evidence type="ECO:0000256" key="12">
    <source>
        <dbReference type="ARBA" id="ARBA00023027"/>
    </source>
</evidence>
<keyword evidence="12 17" id="KW-0520">NAD</keyword>
<geneLocation type="mitochondrion" evidence="20"/>
<evidence type="ECO:0000256" key="4">
    <source>
        <dbReference type="ARBA" id="ARBA00012944"/>
    </source>
</evidence>
<evidence type="ECO:0000256" key="17">
    <source>
        <dbReference type="RuleBase" id="RU003297"/>
    </source>
</evidence>
<evidence type="ECO:0000256" key="16">
    <source>
        <dbReference type="ARBA" id="ARBA00049551"/>
    </source>
</evidence>
<comment type="function">
    <text evidence="17">Core subunit of the mitochondrial membrane respiratory chain NADH dehydrogenase (Complex I) which catalyzes electron transfer from NADH through the respiratory chain, using ubiquinone as an electron acceptor. Essential for the catalytic activity and assembly of complex I.</text>
</comment>
<feature type="transmembrane region" description="Helical" evidence="17">
    <location>
        <begin position="418"/>
        <end position="439"/>
    </location>
</feature>
<evidence type="ECO:0000256" key="11">
    <source>
        <dbReference type="ARBA" id="ARBA00022989"/>
    </source>
</evidence>
<feature type="transmembrane region" description="Helical" evidence="17">
    <location>
        <begin position="324"/>
        <end position="348"/>
    </location>
</feature>
<organism evidence="20">
    <name type="scientific">Phrixothrix hirtus</name>
    <name type="common">Brazilian railroad worm</name>
    <dbReference type="NCBI Taxonomy" id="94779"/>
    <lineage>
        <taxon>Eukaryota</taxon>
        <taxon>Metazoa</taxon>
        <taxon>Ecdysozoa</taxon>
        <taxon>Arthropoda</taxon>
        <taxon>Hexapoda</taxon>
        <taxon>Insecta</taxon>
        <taxon>Pterygota</taxon>
        <taxon>Neoptera</taxon>
        <taxon>Endopterygota</taxon>
        <taxon>Coleoptera</taxon>
        <taxon>Polyphaga</taxon>
        <taxon>Elateriformia</taxon>
        <taxon>Elateroidea</taxon>
        <taxon>Phengodidae</taxon>
        <taxon>Mastinocerinae</taxon>
        <taxon>Phrixothrix</taxon>
    </lineage>
</organism>
<dbReference type="GO" id="GO:0015990">
    <property type="term" value="P:electron transport coupled proton transport"/>
    <property type="evidence" value="ECO:0007669"/>
    <property type="project" value="TreeGrafter"/>
</dbReference>
<keyword evidence="14 17" id="KW-0496">Mitochondrion</keyword>
<dbReference type="EC" id="7.1.1.2" evidence="4 17"/>
<evidence type="ECO:0000313" key="20">
    <source>
        <dbReference type="EMBL" id="AJT35532.1"/>
    </source>
</evidence>
<keyword evidence="10 17" id="KW-0249">Electron transport</keyword>
<gene>
    <name evidence="20" type="primary">NADH4</name>
</gene>
<evidence type="ECO:0000259" key="18">
    <source>
        <dbReference type="Pfam" id="PF00361"/>
    </source>
</evidence>
<feature type="transmembrane region" description="Helical" evidence="17">
    <location>
        <begin position="137"/>
        <end position="158"/>
    </location>
</feature>
<keyword evidence="6 17" id="KW-0813">Transport</keyword>
<dbReference type="InterPro" id="IPR000260">
    <property type="entry name" value="NADH4_N"/>
</dbReference>
<protein>
    <recommendedName>
        <fullName evidence="5 17">NADH-ubiquinone oxidoreductase chain 4</fullName>
        <ecNumber evidence="4 17">7.1.1.2</ecNumber>
    </recommendedName>
</protein>
<feature type="transmembrane region" description="Helical" evidence="17">
    <location>
        <begin position="296"/>
        <end position="318"/>
    </location>
</feature>
<feature type="transmembrane region" description="Helical" evidence="17">
    <location>
        <begin position="233"/>
        <end position="261"/>
    </location>
</feature>
<feature type="transmembrane region" description="Helical" evidence="17">
    <location>
        <begin position="108"/>
        <end position="130"/>
    </location>
</feature>
<evidence type="ECO:0000256" key="13">
    <source>
        <dbReference type="ARBA" id="ARBA00023075"/>
    </source>
</evidence>
<accession>A0A0R6C591</accession>
<dbReference type="PANTHER" id="PTHR43507">
    <property type="entry name" value="NADH-UBIQUINONE OXIDOREDUCTASE CHAIN 4"/>
    <property type="match status" value="1"/>
</dbReference>
<evidence type="ECO:0000256" key="10">
    <source>
        <dbReference type="ARBA" id="ARBA00022982"/>
    </source>
</evidence>
<dbReference type="PRINTS" id="PR01437">
    <property type="entry name" value="NUOXDRDTASE4"/>
</dbReference>
<evidence type="ECO:0000256" key="9">
    <source>
        <dbReference type="ARBA" id="ARBA00022967"/>
    </source>
</evidence>
<comment type="catalytic activity">
    <reaction evidence="16 17">
        <text>a ubiquinone + NADH + 5 H(+)(in) = a ubiquinol + NAD(+) + 4 H(+)(out)</text>
        <dbReference type="Rhea" id="RHEA:29091"/>
        <dbReference type="Rhea" id="RHEA-COMP:9565"/>
        <dbReference type="Rhea" id="RHEA-COMP:9566"/>
        <dbReference type="ChEBI" id="CHEBI:15378"/>
        <dbReference type="ChEBI" id="CHEBI:16389"/>
        <dbReference type="ChEBI" id="CHEBI:17976"/>
        <dbReference type="ChEBI" id="CHEBI:57540"/>
        <dbReference type="ChEBI" id="CHEBI:57945"/>
        <dbReference type="EC" id="7.1.1.2"/>
    </reaction>
</comment>
<dbReference type="AlphaFoldDB" id="A0A0R6C591"/>
<evidence type="ECO:0000256" key="14">
    <source>
        <dbReference type="ARBA" id="ARBA00023128"/>
    </source>
</evidence>
<feature type="transmembrane region" description="Helical" evidence="17">
    <location>
        <begin position="83"/>
        <end position="102"/>
    </location>
</feature>
<keyword evidence="11 17" id="KW-1133">Transmembrane helix</keyword>
<feature type="domain" description="NADH:quinone oxidoreductase/Mrp antiporter transmembrane" evidence="18">
    <location>
        <begin position="104"/>
        <end position="383"/>
    </location>
</feature>
<feature type="transmembrane region" description="Helical" evidence="17">
    <location>
        <begin position="178"/>
        <end position="200"/>
    </location>
</feature>
<dbReference type="Pfam" id="PF00361">
    <property type="entry name" value="Proton_antipo_M"/>
    <property type="match status" value="1"/>
</dbReference>
<evidence type="ECO:0000256" key="6">
    <source>
        <dbReference type="ARBA" id="ARBA00022448"/>
    </source>
</evidence>
<keyword evidence="13 17" id="KW-0830">Ubiquinone</keyword>
<comment type="similarity">
    <text evidence="3 17">Belongs to the complex I subunit 4 family.</text>
</comment>
<evidence type="ECO:0000256" key="7">
    <source>
        <dbReference type="ARBA" id="ARBA00022660"/>
    </source>
</evidence>
<sequence length="440" mass="51997">MMKFLFFFIFLIFLYFMEFFFFFYVLFYYLVFFFLGFYLTDYYSGISYFFGCDCLSFFMVSLTLWIGFLMILASEKMNFHFDFSSFFIFNLILLMISLMITFMSMNLFIFYLFFEISLIPSVVLILGWGYQSERLSAGLYMFFYTLLASFPMMISIFYVYNNFMVLDFFFVKGLTSSWVFFFMMLVFLVKIPMFFLHLWLPKAHVEAPVSGSMVLAGVMVKLGGYGLKQFKNFFIFPLNNLFTFLISFKLKGGVIISLVCFRQVNFKSLIAYSSVSQKSLGLSGLLKMNFWGNTGCLAMMIGHGLSSSGLFCLINMFYERLNSRSLYIIKGLMNIVPSMTLWWFLFCLSNMSFPPTMNFMGEFMLMGGLVSWCSFIMLLLMFMFFLSTLYSLYLFSYSQYGNSYLGNFSFFNCFLREYLLVFLHWFPLIFMFLIIDYLVI</sequence>
<dbReference type="GO" id="GO:0003954">
    <property type="term" value="F:NADH dehydrogenase activity"/>
    <property type="evidence" value="ECO:0007669"/>
    <property type="project" value="TreeGrafter"/>
</dbReference>
<evidence type="ECO:0000256" key="2">
    <source>
        <dbReference type="ARBA" id="ARBA00004225"/>
    </source>
</evidence>
<evidence type="ECO:0000256" key="1">
    <source>
        <dbReference type="ARBA" id="ARBA00003257"/>
    </source>
</evidence>
<keyword evidence="15 17" id="KW-0472">Membrane</keyword>
<evidence type="ECO:0000256" key="8">
    <source>
        <dbReference type="ARBA" id="ARBA00022692"/>
    </source>
</evidence>
<proteinExistence type="inferred from homology"/>
<dbReference type="GO" id="GO:0042773">
    <property type="term" value="P:ATP synthesis coupled electron transport"/>
    <property type="evidence" value="ECO:0007669"/>
    <property type="project" value="InterPro"/>
</dbReference>
<comment type="function">
    <text evidence="1">Core subunit of the mitochondrial membrane respiratory chain NADH dehydrogenase (Complex I) that is believed to belong to the minimal assembly required for catalysis. Complex I functions in the transfer of electrons from NADH to the respiratory chain. The immediate electron acceptor for the enzyme is believed to be ubiquinone.</text>
</comment>
<dbReference type="EMBL" id="KM923891">
    <property type="protein sequence ID" value="AJT35532.1"/>
    <property type="molecule type" value="Genomic_DNA"/>
</dbReference>
<evidence type="ECO:0000256" key="15">
    <source>
        <dbReference type="ARBA" id="ARBA00023136"/>
    </source>
</evidence>
<comment type="subcellular location">
    <subcellularLocation>
        <location evidence="2 17">Mitochondrion membrane</location>
        <topology evidence="2 17">Multi-pass membrane protein</topology>
    </subcellularLocation>
</comment>
<reference evidence="20" key="1">
    <citation type="submission" date="2014-10" db="EMBL/GenBank/DDBJ databases">
        <title>Organization and comparative analysis of the mitochondrial genome of bioluminescent Elateroidea (Coleoptera:Polyphaga).</title>
        <authorList>
            <person name="Amaral D.T."/>
            <person name="Mitani Y."/>
            <person name="Ohmiya Y."/>
            <person name="Viviani V.R."/>
        </authorList>
    </citation>
    <scope>NUCLEOTIDE SEQUENCE</scope>
</reference>